<dbReference type="InterPro" id="IPR050270">
    <property type="entry name" value="DegV_domain_contain"/>
</dbReference>
<dbReference type="PANTHER" id="PTHR33434">
    <property type="entry name" value="DEGV DOMAIN-CONTAINING PROTEIN DR_1986-RELATED"/>
    <property type="match status" value="1"/>
</dbReference>
<name>A0A2V3XUR9_9FIRM</name>
<keyword evidence="2" id="KW-0446">Lipid-binding</keyword>
<sequence>MQKNRKILLTQLHSYEILDYIVLITTYGGSNMKTAILIDSGCDVSDELVQKYHMKVMPLHIIYPEKDYVDGVDIFPETIYQRFPKEVPSTSTPSPQDVKNMVEEMKAEGYTHVLAFSISSGLSGTYNTVSHVLGEEQELTSFVLDTRSVSFGAGILALWAAMKLEEGMSYDELTEALPKKVKECKIFYYMDTLTYLRKGGRIGLVTSVVGSMLNLKPIISCNEEGVYYTVAKIRGSRQGLSRLLAEVKAFAGDGPCLTALLNGDGKEAAEELRPKLLAGIPQGTLIMEKAITASLAVHTGPGLVGIGALKL</sequence>
<organism evidence="3 4">
    <name type="scientific">Hungatella effluvii</name>
    <dbReference type="NCBI Taxonomy" id="1096246"/>
    <lineage>
        <taxon>Bacteria</taxon>
        <taxon>Bacillati</taxon>
        <taxon>Bacillota</taxon>
        <taxon>Clostridia</taxon>
        <taxon>Lachnospirales</taxon>
        <taxon>Lachnospiraceae</taxon>
        <taxon>Hungatella</taxon>
    </lineage>
</organism>
<dbReference type="Pfam" id="PF02645">
    <property type="entry name" value="DegV"/>
    <property type="match status" value="1"/>
</dbReference>
<dbReference type="PROSITE" id="PS51482">
    <property type="entry name" value="DEGV"/>
    <property type="match status" value="1"/>
</dbReference>
<dbReference type="PANTHER" id="PTHR33434:SF3">
    <property type="entry name" value="DEGV DOMAIN-CONTAINING PROTEIN YITS"/>
    <property type="match status" value="1"/>
</dbReference>
<proteinExistence type="predicted"/>
<dbReference type="AlphaFoldDB" id="A0A2V3XUR9"/>
<evidence type="ECO:0000256" key="2">
    <source>
        <dbReference type="ARBA" id="ARBA00023121"/>
    </source>
</evidence>
<dbReference type="SUPFAM" id="SSF82549">
    <property type="entry name" value="DAK1/DegV-like"/>
    <property type="match status" value="1"/>
</dbReference>
<comment type="function">
    <text evidence="1">May bind long-chain fatty acids, such as palmitate, and may play a role in lipid transport or fatty acid metabolism.</text>
</comment>
<dbReference type="NCBIfam" id="TIGR00762">
    <property type="entry name" value="DegV"/>
    <property type="match status" value="1"/>
</dbReference>
<dbReference type="Proteomes" id="UP000248057">
    <property type="component" value="Unassembled WGS sequence"/>
</dbReference>
<evidence type="ECO:0000313" key="3">
    <source>
        <dbReference type="EMBL" id="PXX44782.1"/>
    </source>
</evidence>
<comment type="caution">
    <text evidence="3">The sequence shown here is derived from an EMBL/GenBank/DDBJ whole genome shotgun (WGS) entry which is preliminary data.</text>
</comment>
<protein>
    <submittedName>
        <fullName evidence="3">DegV family protein with EDD domain</fullName>
    </submittedName>
</protein>
<evidence type="ECO:0000313" key="4">
    <source>
        <dbReference type="Proteomes" id="UP000248057"/>
    </source>
</evidence>
<dbReference type="EMBL" id="QJKD01000025">
    <property type="protein sequence ID" value="PXX44782.1"/>
    <property type="molecule type" value="Genomic_DNA"/>
</dbReference>
<reference evidence="3 4" key="1">
    <citation type="submission" date="2018-05" db="EMBL/GenBank/DDBJ databases">
        <title>Genomic Encyclopedia of Type Strains, Phase IV (KMG-IV): sequencing the most valuable type-strain genomes for metagenomic binning, comparative biology and taxonomic classification.</title>
        <authorList>
            <person name="Goeker M."/>
        </authorList>
    </citation>
    <scope>NUCLEOTIDE SEQUENCE [LARGE SCALE GENOMIC DNA]</scope>
    <source>
        <strain evidence="3 4">DSM 24995</strain>
    </source>
</reference>
<evidence type="ECO:0000256" key="1">
    <source>
        <dbReference type="ARBA" id="ARBA00003238"/>
    </source>
</evidence>
<dbReference type="Gene3D" id="3.40.50.10170">
    <property type="match status" value="1"/>
</dbReference>
<dbReference type="InterPro" id="IPR043168">
    <property type="entry name" value="DegV_C"/>
</dbReference>
<gene>
    <name evidence="3" type="ORF">DFR60_12559</name>
</gene>
<dbReference type="InterPro" id="IPR003797">
    <property type="entry name" value="DegV"/>
</dbReference>
<dbReference type="GO" id="GO:0008289">
    <property type="term" value="F:lipid binding"/>
    <property type="evidence" value="ECO:0007669"/>
    <property type="project" value="UniProtKB-KW"/>
</dbReference>
<accession>A0A2V3XUR9</accession>
<dbReference type="Gene3D" id="3.30.1180.10">
    <property type="match status" value="1"/>
</dbReference>
<keyword evidence="4" id="KW-1185">Reference proteome</keyword>